<feature type="transmembrane region" description="Helical" evidence="1">
    <location>
        <begin position="21"/>
        <end position="42"/>
    </location>
</feature>
<reference evidence="2 3" key="1">
    <citation type="submission" date="2017-05" db="EMBL/GenBank/DDBJ databases">
        <authorList>
            <person name="Varghese N."/>
            <person name="Submissions S."/>
        </authorList>
    </citation>
    <scope>NUCLEOTIDE SEQUENCE [LARGE SCALE GENOMIC DNA]</scope>
    <source>
        <strain evidence="2 3">DSM 29982</strain>
    </source>
</reference>
<sequence length="81" mass="9454">MKTKKPSEMSIEELLKMQKTIKTTINFLILIAILLLIIIVFIFLEKGLLSLVIFPFSMAFLIIYSNFLKEIQQEIASRNFE</sequence>
<name>A0A521F4G1_9FLAO</name>
<dbReference type="RefSeq" id="WP_111375766.1">
    <property type="nucleotide sequence ID" value="NZ_CP043612.1"/>
</dbReference>
<keyword evidence="1" id="KW-0472">Membrane</keyword>
<dbReference type="AlphaFoldDB" id="A0A521F4G1"/>
<dbReference type="Proteomes" id="UP000319267">
    <property type="component" value="Unassembled WGS sequence"/>
</dbReference>
<evidence type="ECO:0000256" key="1">
    <source>
        <dbReference type="SAM" id="Phobius"/>
    </source>
</evidence>
<keyword evidence="1" id="KW-0812">Transmembrane</keyword>
<keyword evidence="1" id="KW-1133">Transmembrane helix</keyword>
<proteinExistence type="predicted"/>
<organism evidence="2 3">
    <name type="scientific">Flavobacterium nitrogenifigens</name>
    <dbReference type="NCBI Taxonomy" id="1617283"/>
    <lineage>
        <taxon>Bacteria</taxon>
        <taxon>Pseudomonadati</taxon>
        <taxon>Bacteroidota</taxon>
        <taxon>Flavobacteriia</taxon>
        <taxon>Flavobacteriales</taxon>
        <taxon>Flavobacteriaceae</taxon>
        <taxon>Flavobacterium</taxon>
    </lineage>
</organism>
<dbReference type="EMBL" id="FXTQ01000006">
    <property type="protein sequence ID" value="SMO90916.1"/>
    <property type="molecule type" value="Genomic_DNA"/>
</dbReference>
<keyword evidence="3" id="KW-1185">Reference proteome</keyword>
<accession>A0A521F4G1</accession>
<evidence type="ECO:0000313" key="2">
    <source>
        <dbReference type="EMBL" id="SMO90916.1"/>
    </source>
</evidence>
<gene>
    <name evidence="2" type="ORF">SAMN06265220_10632</name>
</gene>
<feature type="transmembrane region" description="Helical" evidence="1">
    <location>
        <begin position="48"/>
        <end position="68"/>
    </location>
</feature>
<protein>
    <submittedName>
        <fullName evidence="2">Uncharacterized protein</fullName>
    </submittedName>
</protein>
<evidence type="ECO:0000313" key="3">
    <source>
        <dbReference type="Proteomes" id="UP000319267"/>
    </source>
</evidence>